<sequence>MLSRFPNFGHGTIGCRKWWFMVVSETLSESGLKAKVNSGNERLHEKIFQHLYDAFSTDEFWTLERHTFDVLENLTKNQQKLAVISNTDERLDNILKSLRIRQYFNVIINSYRYGVSKPQRGIFDLTLSLACHENRGGLVPQQAVHIGDSLELDFQGARTSGWHALLFDQEDKKSLKVEEKFLLRSLLEIPLKLSTL</sequence>
<dbReference type="InterPro" id="IPR041492">
    <property type="entry name" value="HAD_2"/>
</dbReference>
<keyword evidence="2" id="KW-1185">Reference proteome</keyword>
<dbReference type="InterPro" id="IPR044924">
    <property type="entry name" value="HAD-SF_hydro_IA_REG-2-like_cap"/>
</dbReference>
<organism evidence="1 2">
    <name type="scientific">Tropilaelaps mercedesae</name>
    <dbReference type="NCBI Taxonomy" id="418985"/>
    <lineage>
        <taxon>Eukaryota</taxon>
        <taxon>Metazoa</taxon>
        <taxon>Ecdysozoa</taxon>
        <taxon>Arthropoda</taxon>
        <taxon>Chelicerata</taxon>
        <taxon>Arachnida</taxon>
        <taxon>Acari</taxon>
        <taxon>Parasitiformes</taxon>
        <taxon>Mesostigmata</taxon>
        <taxon>Gamasina</taxon>
        <taxon>Dermanyssoidea</taxon>
        <taxon>Laelapidae</taxon>
        <taxon>Tropilaelaps</taxon>
    </lineage>
</organism>
<dbReference type="STRING" id="418985.A0A1V9XYX0"/>
<dbReference type="AlphaFoldDB" id="A0A1V9XYX0"/>
<dbReference type="PROSITE" id="PS51257">
    <property type="entry name" value="PROKAR_LIPOPROTEIN"/>
    <property type="match status" value="1"/>
</dbReference>
<dbReference type="OrthoDB" id="444127at2759"/>
<accession>A0A1V9XYX0</accession>
<evidence type="ECO:0000313" key="2">
    <source>
        <dbReference type="Proteomes" id="UP000192247"/>
    </source>
</evidence>
<evidence type="ECO:0000313" key="1">
    <source>
        <dbReference type="EMBL" id="OQR78558.1"/>
    </source>
</evidence>
<dbReference type="EMBL" id="MNPL01002087">
    <property type="protein sequence ID" value="OQR78558.1"/>
    <property type="molecule type" value="Genomic_DNA"/>
</dbReference>
<proteinExistence type="predicted"/>
<dbReference type="PANTHER" id="PTHR46191">
    <property type="match status" value="1"/>
</dbReference>
<gene>
    <name evidence="1" type="ORF">BIW11_02711</name>
</gene>
<dbReference type="PANTHER" id="PTHR46191:SF2">
    <property type="entry name" value="HALOACID DEHALOGENASE-LIKE HYDROLASE DOMAIN-CONTAINING PROTEIN 3"/>
    <property type="match status" value="1"/>
</dbReference>
<comment type="caution">
    <text evidence="1">The sequence shown here is derived from an EMBL/GenBank/DDBJ whole genome shotgun (WGS) entry which is preliminary data.</text>
</comment>
<dbReference type="Gene3D" id="1.10.150.720">
    <property type="entry name" value="Haloacid dehalogenase-like hydrolase"/>
    <property type="match status" value="1"/>
</dbReference>
<dbReference type="NCBIfam" id="TIGR01549">
    <property type="entry name" value="HAD-SF-IA-v1"/>
    <property type="match status" value="1"/>
</dbReference>
<dbReference type="SUPFAM" id="SSF56784">
    <property type="entry name" value="HAD-like"/>
    <property type="match status" value="1"/>
</dbReference>
<dbReference type="InterPro" id="IPR051828">
    <property type="entry name" value="HAD-like_hydrolase_domain"/>
</dbReference>
<dbReference type="GO" id="GO:0005634">
    <property type="term" value="C:nucleus"/>
    <property type="evidence" value="ECO:0007669"/>
    <property type="project" value="TreeGrafter"/>
</dbReference>
<dbReference type="InterPro" id="IPR023214">
    <property type="entry name" value="HAD_sf"/>
</dbReference>
<protein>
    <submittedName>
        <fullName evidence="1">Haloacid dehalogenase hydrolase domain-containing protein 3-like</fullName>
    </submittedName>
</protein>
<dbReference type="InterPro" id="IPR036412">
    <property type="entry name" value="HAD-like_sf"/>
</dbReference>
<dbReference type="Gene3D" id="3.40.50.1000">
    <property type="entry name" value="HAD superfamily/HAD-like"/>
    <property type="match status" value="1"/>
</dbReference>
<reference evidence="1 2" key="1">
    <citation type="journal article" date="2017" name="Gigascience">
        <title>Draft genome of the honey bee ectoparasitic mite, Tropilaelaps mercedesae, is shaped by the parasitic life history.</title>
        <authorList>
            <person name="Dong X."/>
            <person name="Armstrong S.D."/>
            <person name="Xia D."/>
            <person name="Makepeace B.L."/>
            <person name="Darby A.C."/>
            <person name="Kadowaki T."/>
        </authorList>
    </citation>
    <scope>NUCLEOTIDE SEQUENCE [LARGE SCALE GENOMIC DNA]</scope>
    <source>
        <strain evidence="1">Wuxi-XJTLU</strain>
    </source>
</reference>
<dbReference type="Pfam" id="PF13419">
    <property type="entry name" value="HAD_2"/>
    <property type="match status" value="1"/>
</dbReference>
<dbReference type="Proteomes" id="UP000192247">
    <property type="component" value="Unassembled WGS sequence"/>
</dbReference>
<name>A0A1V9XYX0_9ACAR</name>
<dbReference type="FunCoup" id="A0A1V9XYX0">
    <property type="interactions" value="573"/>
</dbReference>
<dbReference type="GO" id="GO:0016787">
    <property type="term" value="F:hydrolase activity"/>
    <property type="evidence" value="ECO:0007669"/>
    <property type="project" value="UniProtKB-KW"/>
</dbReference>
<dbReference type="InParanoid" id="A0A1V9XYX0"/>
<dbReference type="InterPro" id="IPR006439">
    <property type="entry name" value="HAD-SF_hydro_IA"/>
</dbReference>
<keyword evidence="1" id="KW-0378">Hydrolase</keyword>